<dbReference type="InterPro" id="IPR013783">
    <property type="entry name" value="Ig-like_fold"/>
</dbReference>
<dbReference type="InterPro" id="IPR055385">
    <property type="entry name" value="GpJ_HDII-ins2"/>
</dbReference>
<organism evidence="3">
    <name type="scientific">Salmonella enterica</name>
    <name type="common">Salmonella choleraesuis</name>
    <dbReference type="NCBI Taxonomy" id="28901"/>
    <lineage>
        <taxon>Bacteria</taxon>
        <taxon>Pseudomonadati</taxon>
        <taxon>Pseudomonadota</taxon>
        <taxon>Gammaproteobacteria</taxon>
        <taxon>Enterobacterales</taxon>
        <taxon>Enterobacteriaceae</taxon>
        <taxon>Salmonella</taxon>
    </lineage>
</organism>
<accession>A0A5V3YHL0</accession>
<proteinExistence type="predicted"/>
<feature type="compositionally biased region" description="Basic and acidic residues" evidence="1">
    <location>
        <begin position="1"/>
        <end position="17"/>
    </location>
</feature>
<dbReference type="Pfam" id="PF09327">
    <property type="entry name" value="Phage_Tail_Tip"/>
    <property type="match status" value="1"/>
</dbReference>
<protein>
    <submittedName>
        <fullName evidence="3">DUF1983 domain-containing protein</fullName>
    </submittedName>
</protein>
<sequence>MSKGDKKQHTPREEPDNLRSVQELSVIDVIGEGPIQGPVNGLQSLLLNDTPVVDAQGGVNVHGVEAQFRSGEDHQSPLEGFDGSAAETLIQAEVTHDKPITRTITSEVVDRLRVTVGVQALQQTTDEGDRIGTSVQIDIQLQQNGIWSTVKSVIINDVKRTSPYMAAVIINNLPPRPFNIRVVRITEDSTSDTLQNKTVWQGLTEIINITQSYPDTALVGLKVDADQFGSQSVSRKFHFLGRIVLVPSNYDPKTRTYAGLWDGTFKPAYTNNPAWIILDLLTHPRYGLGQRIGLADVDKWALYAIAQYCDQPVPNGFGQDEPRMTCNVYLADRRKAYDVISDFCSVMRCMWVWTGQKMTFIQDRPSDKVWTYTNANVVNGEFNYSYSAAKDRHNAAEIRFIDPQNGWNVSVELVEDKADIAKNGRKVLQMDAFGCTSRGQAHRTGLWVIQTELLETQMVTFGVGAEGLRHTPGDIFEVCDNDYAGASIGGRIVAVDVAARTLTLDRDIELPGAGNTAAAISFIGHKGESLSATVVSQPDKNSVVLSSLPEGVMDGGVWGLKLPTLRRRLFRCMAIQEKEDGTYAVSALQHVPEKEAIVDKGATFEPESGTLNGVTPSAVQHLAVDTSADSSLYQAKATWDTPRVIKGVRFILRLTVGAGTEENPTRLVTTATTSENEFTFHELPYGHYILTVSAINGYGQQGDPASVEFDIDLPEPPDFIEITPGYFSLTVAPRQKVYHPEVSFEFWFSEKQLMSEDQVLTEGQYLGRGSMWIKDGLILLGTDYWFYVRSVNLVGKSAFAEASGQVKSDAEGVLELIKGQITANLLNREFLSTIENDTVRREFEAALRISETNVQQQLETLKSTVNVSVAAELASIKRAAADEHNAVALQMSTLQTQISTDITSRIEALQRASSTAEGSLTEKLTQLSSTVNGQGATVQDISRAQAMLNDTVAALKSFRVQYQANGKAAIAGIQLSATAVQSEILMMADRFAFLNPYNGSVVLPFLVQNGQVVLADTFVKSLNINDRFVVDTAGNVQIRDSARNTGLSLNNRAIKVFDDYSRKRVQVGDLLA</sequence>
<dbReference type="EMBL" id="AAHBYH010000048">
    <property type="protein sequence ID" value="EBU3914671.1"/>
    <property type="molecule type" value="Genomic_DNA"/>
</dbReference>
<dbReference type="InterPro" id="IPR032876">
    <property type="entry name" value="J_dom"/>
</dbReference>
<dbReference type="PANTHER" id="PTHR36251">
    <property type="entry name" value="FELS-1 PROPHAGE HOST SPECIFICITY PROTEIN-RELATED"/>
    <property type="match status" value="1"/>
</dbReference>
<dbReference type="InterPro" id="IPR015406">
    <property type="entry name" value="GpJ_CSF"/>
</dbReference>
<evidence type="ECO:0000256" key="1">
    <source>
        <dbReference type="SAM" id="MobiDB-lite"/>
    </source>
</evidence>
<gene>
    <name evidence="3" type="ORF">CWK15_25450</name>
</gene>
<dbReference type="PROSITE" id="PS50853">
    <property type="entry name" value="FN3"/>
    <property type="match status" value="1"/>
</dbReference>
<dbReference type="Gene3D" id="2.60.40.10">
    <property type="entry name" value="Immunoglobulins"/>
    <property type="match status" value="1"/>
</dbReference>
<feature type="domain" description="Fibronectin type-III" evidence="2">
    <location>
        <begin position="615"/>
        <end position="716"/>
    </location>
</feature>
<dbReference type="Pfam" id="PF13550">
    <property type="entry name" value="Phage-tail_3"/>
    <property type="match status" value="1"/>
</dbReference>
<evidence type="ECO:0000313" key="3">
    <source>
        <dbReference type="EMBL" id="EBU3914671.1"/>
    </source>
</evidence>
<evidence type="ECO:0000259" key="2">
    <source>
        <dbReference type="PROSITE" id="PS50853"/>
    </source>
</evidence>
<dbReference type="Pfam" id="PF24489">
    <property type="entry name" value="Ig_J_second"/>
    <property type="match status" value="1"/>
</dbReference>
<reference evidence="3" key="1">
    <citation type="submission" date="2018-07" db="EMBL/GenBank/DDBJ databases">
        <authorList>
            <consortium name="PulseNet: The National Subtyping Network for Foodborne Disease Surveillance"/>
            <person name="Tarr C.L."/>
            <person name="Trees E."/>
            <person name="Katz L.S."/>
            <person name="Carleton-Romer H.A."/>
            <person name="Stroika S."/>
            <person name="Kucerova Z."/>
            <person name="Roache K.F."/>
            <person name="Sabol A.L."/>
            <person name="Besser J."/>
            <person name="Gerner-Smidt P."/>
        </authorList>
    </citation>
    <scope>NUCLEOTIDE SEQUENCE</scope>
    <source>
        <strain evidence="3">PNUSAS029138</strain>
    </source>
</reference>
<dbReference type="InterPro" id="IPR003961">
    <property type="entry name" value="FN3_dom"/>
</dbReference>
<dbReference type="InterPro" id="IPR057587">
    <property type="entry name" value="GpJ_Ig_second"/>
</dbReference>
<dbReference type="AlphaFoldDB" id="A0A5V3YHL0"/>
<comment type="caution">
    <text evidence="3">The sequence shown here is derived from an EMBL/GenBank/DDBJ whole genome shotgun (WGS) entry which is preliminary data.</text>
</comment>
<dbReference type="InterPro" id="IPR055383">
    <property type="entry name" value="FN3-1_GpJ"/>
</dbReference>
<dbReference type="Pfam" id="PF24421">
    <property type="entry name" value="Ig_J"/>
    <property type="match status" value="1"/>
</dbReference>
<feature type="region of interest" description="Disordered" evidence="1">
    <location>
        <begin position="1"/>
        <end position="20"/>
    </location>
</feature>
<dbReference type="Pfam" id="PF24801">
    <property type="entry name" value="FNIII-A_GpJ"/>
    <property type="match status" value="1"/>
</dbReference>
<name>A0A5V3YHL0_SALER</name>
<dbReference type="PANTHER" id="PTHR36251:SF2">
    <property type="entry name" value="GIFSY-2 PROPHAGE HOST SPECIFICITY PROTEIN J, PHAGE LAMBDA"/>
    <property type="match status" value="1"/>
</dbReference>
<dbReference type="InterPro" id="IPR053171">
    <property type="entry name" value="Viral_Tip_Attach_Protein"/>
</dbReference>